<keyword evidence="1" id="KW-0732">Signal</keyword>
<keyword evidence="3" id="KW-1185">Reference proteome</keyword>
<gene>
    <name evidence="2" type="ORF">NEH16_07700</name>
</gene>
<dbReference type="InterPro" id="IPR045677">
    <property type="entry name" value="DUF6197"/>
</dbReference>
<proteinExistence type="predicted"/>
<dbReference type="Pfam" id="PF19698">
    <property type="entry name" value="DUF6197"/>
    <property type="match status" value="1"/>
</dbReference>
<sequence length="129" mass="13687">MPVRFIMPRPLTVPAVLLAAARIVQAQGLWQGDYVPDPLDREMTVPHSARPMSLVAAIKCAVSGDPHRTSQLADTAIGFLALSIGGGPTYGDIFSLEAHVEAWGDEPGRTGDDVVRMLELAATAPERAA</sequence>
<reference evidence="2" key="1">
    <citation type="journal article" date="2022" name="Front. Microbiol.">
        <title>Mirubactin C rescues the lethal effect of cell wall biosynthesis mutations in Bacillus subtilis.</title>
        <authorList>
            <person name="Kepplinger B."/>
            <person name="Wen X."/>
            <person name="Tyler A.R."/>
            <person name="Kim B.Y."/>
            <person name="Brown J."/>
            <person name="Banks P."/>
            <person name="Dashti Y."/>
            <person name="Mackenzie E.S."/>
            <person name="Wills C."/>
            <person name="Kawai Y."/>
            <person name="Waldron K.J."/>
            <person name="Allenby N.E.E."/>
            <person name="Wu L.J."/>
            <person name="Hall M.J."/>
            <person name="Errington J."/>
        </authorList>
    </citation>
    <scope>NUCLEOTIDE SEQUENCE</scope>
    <source>
        <strain evidence="2">MDA8-470</strain>
    </source>
</reference>
<dbReference type="RefSeq" id="WP_265540440.1">
    <property type="nucleotide sequence ID" value="NZ_CP098740.1"/>
</dbReference>
<organism evidence="2 3">
    <name type="scientific">Streptomyces drozdowiczii</name>
    <dbReference type="NCBI Taxonomy" id="202862"/>
    <lineage>
        <taxon>Bacteria</taxon>
        <taxon>Bacillati</taxon>
        <taxon>Actinomycetota</taxon>
        <taxon>Actinomycetes</taxon>
        <taxon>Kitasatosporales</taxon>
        <taxon>Streptomycetaceae</taxon>
        <taxon>Streptomyces</taxon>
    </lineage>
</organism>
<feature type="chain" id="PRO_5046643875" evidence="1">
    <location>
        <begin position="27"/>
        <end position="129"/>
    </location>
</feature>
<dbReference type="Proteomes" id="UP001164963">
    <property type="component" value="Chromosome"/>
</dbReference>
<evidence type="ECO:0000313" key="2">
    <source>
        <dbReference type="EMBL" id="UZK54048.1"/>
    </source>
</evidence>
<accession>A0ABY6PPC4</accession>
<protein>
    <submittedName>
        <fullName evidence="2">Uncharacterized protein</fullName>
    </submittedName>
</protein>
<evidence type="ECO:0000256" key="1">
    <source>
        <dbReference type="SAM" id="SignalP"/>
    </source>
</evidence>
<feature type="signal peptide" evidence="1">
    <location>
        <begin position="1"/>
        <end position="26"/>
    </location>
</feature>
<evidence type="ECO:0000313" key="3">
    <source>
        <dbReference type="Proteomes" id="UP001164963"/>
    </source>
</evidence>
<name>A0ABY6PPC4_9ACTN</name>
<dbReference type="EMBL" id="CP098740">
    <property type="protein sequence ID" value="UZK54048.1"/>
    <property type="molecule type" value="Genomic_DNA"/>
</dbReference>